<protein>
    <recommendedName>
        <fullName evidence="2">Enoyl reductase (ER) domain-containing protein</fullName>
    </recommendedName>
</protein>
<comment type="caution">
    <text evidence="3">The sequence shown here is derived from an EMBL/GenBank/DDBJ whole genome shotgun (WGS) entry which is preliminary data.</text>
</comment>
<organism evidence="3 4">
    <name type="scientific">Oceaniovalibus guishaninsula JLT2003</name>
    <dbReference type="NCBI Taxonomy" id="1231392"/>
    <lineage>
        <taxon>Bacteria</taxon>
        <taxon>Pseudomonadati</taxon>
        <taxon>Pseudomonadota</taxon>
        <taxon>Alphaproteobacteria</taxon>
        <taxon>Rhodobacterales</taxon>
        <taxon>Roseobacteraceae</taxon>
        <taxon>Oceaniovalibus</taxon>
    </lineage>
</organism>
<dbReference type="STRING" id="1231392.OCGS_0196"/>
<dbReference type="InterPro" id="IPR013154">
    <property type="entry name" value="ADH-like_N"/>
</dbReference>
<dbReference type="InterPro" id="IPR010085">
    <property type="entry name" value="Crot_CoA_red"/>
</dbReference>
<dbReference type="InterPro" id="IPR020843">
    <property type="entry name" value="ER"/>
</dbReference>
<dbReference type="InterPro" id="IPR051603">
    <property type="entry name" value="Zinc-ADH_QOR/CCCR"/>
</dbReference>
<feature type="domain" description="Enoyl reductase (ER)" evidence="2">
    <location>
        <begin position="49"/>
        <end position="404"/>
    </location>
</feature>
<dbReference type="SUPFAM" id="SSF51735">
    <property type="entry name" value="NAD(P)-binding Rossmann-fold domains"/>
    <property type="match status" value="1"/>
</dbReference>
<dbReference type="InterPro" id="IPR013149">
    <property type="entry name" value="ADH-like_C"/>
</dbReference>
<dbReference type="PANTHER" id="PTHR44154:SF1">
    <property type="entry name" value="QUINONE OXIDOREDUCTASE"/>
    <property type="match status" value="1"/>
</dbReference>
<dbReference type="Gene3D" id="3.40.50.720">
    <property type="entry name" value="NAD(P)-binding Rossmann-like Domain"/>
    <property type="match status" value="1"/>
</dbReference>
<evidence type="ECO:0000259" key="2">
    <source>
        <dbReference type="SMART" id="SM00829"/>
    </source>
</evidence>
<dbReference type="OrthoDB" id="9790818at2"/>
<dbReference type="EMBL" id="AMGO01000006">
    <property type="protein sequence ID" value="EKE45579.1"/>
    <property type="molecule type" value="Genomic_DNA"/>
</dbReference>
<dbReference type="RefSeq" id="WP_007425349.1">
    <property type="nucleotide sequence ID" value="NZ_AMGO01000006.1"/>
</dbReference>
<dbReference type="InterPro" id="IPR011032">
    <property type="entry name" value="GroES-like_sf"/>
</dbReference>
<gene>
    <name evidence="3" type="ORF">OCGS_0196</name>
</gene>
<dbReference type="Pfam" id="PF08240">
    <property type="entry name" value="ADH_N"/>
    <property type="match status" value="1"/>
</dbReference>
<sequence length="431" mass="47859">MPSDTQTLAARNETAFAEVKNLYDVGEMPPLGHVPPQMHAWAIRRERHGEPEKAMQLEVVETPSIDSNEVLVLVMAAGINYNGVWAGLGVPISPFDGHKAPYHIAGSDASGIIWQVGDKVKNWKVGDEVVIHCNQDDGNDEECNGGDPMFSPSQRIWGYETPDGSFAQFTRVQAQQLMPRPKHLTWEESACYTLTLATAYRMLFGHHPHELKPGQNVLVWGASGGLGSYAIQLITTAGANAIAVISDEDKREFVMNLGAKGVINRKDFDCWGQLPKVNTEDYKRWFDEVRKFGKAIWNITGKGVNVDMVFEHPGESTFPVSTFVCKKGGMVVICAGTTGFNLTMDARYLWMHQKRVQGSHFAHLKQAAAANRLMIERRLDPCMSEVFEWGEIPAAHTKMMNNEHKPGNMAALVQAPRTGLRTWEDTLEAAI</sequence>
<evidence type="ECO:0000313" key="4">
    <source>
        <dbReference type="Proteomes" id="UP000006765"/>
    </source>
</evidence>
<reference evidence="3 4" key="1">
    <citation type="journal article" date="2012" name="J. Bacteriol.">
        <title>Draft Genome Sequence of Oceaniovalibus guishaninsula JLT2003T.</title>
        <authorList>
            <person name="Tang K."/>
            <person name="Liu K."/>
            <person name="Jiao N."/>
        </authorList>
    </citation>
    <scope>NUCLEOTIDE SEQUENCE [LARGE SCALE GENOMIC DNA]</scope>
    <source>
        <strain evidence="3 4">JLT2003</strain>
    </source>
</reference>
<dbReference type="GO" id="GO:0043880">
    <property type="term" value="F:crotonyl-CoA reductase activity"/>
    <property type="evidence" value="ECO:0007669"/>
    <property type="project" value="InterPro"/>
</dbReference>
<dbReference type="SUPFAM" id="SSF50129">
    <property type="entry name" value="GroES-like"/>
    <property type="match status" value="1"/>
</dbReference>
<dbReference type="NCBIfam" id="TIGR01751">
    <property type="entry name" value="crot-CoA-red"/>
    <property type="match status" value="1"/>
</dbReference>
<dbReference type="Proteomes" id="UP000006765">
    <property type="component" value="Unassembled WGS sequence"/>
</dbReference>
<keyword evidence="4" id="KW-1185">Reference proteome</keyword>
<dbReference type="Pfam" id="PF00107">
    <property type="entry name" value="ADH_zinc_N"/>
    <property type="match status" value="1"/>
</dbReference>
<evidence type="ECO:0000256" key="1">
    <source>
        <dbReference type="ARBA" id="ARBA00022857"/>
    </source>
</evidence>
<name>K2HSE4_9RHOB</name>
<evidence type="ECO:0000313" key="3">
    <source>
        <dbReference type="EMBL" id="EKE45579.1"/>
    </source>
</evidence>
<dbReference type="PATRIC" id="fig|1231392.3.peg.197"/>
<dbReference type="eggNOG" id="COG0604">
    <property type="taxonomic scope" value="Bacteria"/>
</dbReference>
<dbReference type="CDD" id="cd08246">
    <property type="entry name" value="crotonyl_coA_red"/>
    <property type="match status" value="1"/>
</dbReference>
<accession>K2HSE4</accession>
<dbReference type="Gene3D" id="3.90.180.10">
    <property type="entry name" value="Medium-chain alcohol dehydrogenases, catalytic domain"/>
    <property type="match status" value="1"/>
</dbReference>
<dbReference type="AlphaFoldDB" id="K2HSE4"/>
<dbReference type="PANTHER" id="PTHR44154">
    <property type="entry name" value="QUINONE OXIDOREDUCTASE"/>
    <property type="match status" value="1"/>
</dbReference>
<proteinExistence type="predicted"/>
<keyword evidence="1" id="KW-0521">NADP</keyword>
<dbReference type="SMART" id="SM00829">
    <property type="entry name" value="PKS_ER"/>
    <property type="match status" value="1"/>
</dbReference>
<dbReference type="InterPro" id="IPR036291">
    <property type="entry name" value="NAD(P)-bd_dom_sf"/>
</dbReference>